<dbReference type="InterPro" id="IPR026444">
    <property type="entry name" value="Secre_tail"/>
</dbReference>
<dbReference type="EMBL" id="CP019336">
    <property type="protein sequence ID" value="AUC21870.1"/>
    <property type="molecule type" value="Genomic_DNA"/>
</dbReference>
<protein>
    <submittedName>
        <fullName evidence="3">ABC transporter permease</fullName>
    </submittedName>
</protein>
<organism evidence="3 4">
    <name type="scientific">Polaribacter sejongensis</name>
    <dbReference type="NCBI Taxonomy" id="985043"/>
    <lineage>
        <taxon>Bacteria</taxon>
        <taxon>Pseudomonadati</taxon>
        <taxon>Bacteroidota</taxon>
        <taxon>Flavobacteriia</taxon>
        <taxon>Flavobacteriales</taxon>
        <taxon>Flavobacteriaceae</taxon>
    </lineage>
</organism>
<evidence type="ECO:0000256" key="2">
    <source>
        <dbReference type="SAM" id="SignalP"/>
    </source>
</evidence>
<keyword evidence="4" id="KW-1185">Reference proteome</keyword>
<feature type="chain" id="PRO_5046966280" evidence="2">
    <location>
        <begin position="22"/>
        <end position="657"/>
    </location>
</feature>
<accession>A0ABM6PYJ1</accession>
<keyword evidence="1 2" id="KW-0732">Signal</keyword>
<gene>
    <name evidence="3" type="ORF">BTO15_07035</name>
</gene>
<sequence length="657" mass="72190">MRSKHFLFYCLLLFNFLCSYAQIVNKGILQITASTDVYFKNEYTNKSTGTHKSNGNLYLNNNFINNGTTTSASGTTYFKSITNPLVTISGTSKAINFNNLEIDITATNTKGVSVADGFALNIVNSLNLRSGDVRLTGEAQLIQTHVGADANTIGSGKVLIDQQGYASAYKFNYWSSPINNSGVFSLVSGKFDGTDASINPFNPQEMLFSSGSPYNGSPSVVDGSNNVNTALTINTRWIYKYLQSGGWVSLNNNSGLNPGEGYIMKGTNTLLVDQNYTYYGAPNNGEYIVPINSGEESLLGNPYPSALDADQFINDNILLFDTLYFWVDGGSTSHNKTTYLGGYAMRNLSGGTPPSIALSSPGGLGNSSSVAPPSQYVSVAQGFFVSGYANGSIVFNNSQRAFKTESSEDAHFYRADDTEVNTKENKAIGADNQYIRLGYQDPEGFHRQLLLAFLPDTSADIHYNFGYDAIIIDNRADDLFFVIDNDLNNTFAIQGVHNFNKALEFPLGLFISETGSHEIMIDEVDNFENTIYLKDNVLNTTHNLSDSNFQVNLPIGEYLDRYSLVFLPQESLSVSDDKLLSIGVFYDGNKHIVLNNTARVKIESIKIFNVLGQEVLGRNKNLNNKDKLQIPFNQSKGIYIANIKTSNGKLTKKILNY</sequence>
<evidence type="ECO:0000313" key="3">
    <source>
        <dbReference type="EMBL" id="AUC21870.1"/>
    </source>
</evidence>
<dbReference type="NCBIfam" id="TIGR04183">
    <property type="entry name" value="Por_Secre_tail"/>
    <property type="match status" value="1"/>
</dbReference>
<feature type="signal peptide" evidence="2">
    <location>
        <begin position="1"/>
        <end position="21"/>
    </location>
</feature>
<evidence type="ECO:0000313" key="4">
    <source>
        <dbReference type="Proteomes" id="UP000232721"/>
    </source>
</evidence>
<evidence type="ECO:0000256" key="1">
    <source>
        <dbReference type="ARBA" id="ARBA00022729"/>
    </source>
</evidence>
<proteinExistence type="predicted"/>
<dbReference type="Proteomes" id="UP000232721">
    <property type="component" value="Chromosome"/>
</dbReference>
<name>A0ABM6PYJ1_9FLAO</name>
<reference evidence="3 4" key="1">
    <citation type="submission" date="2017-02" db="EMBL/GenBank/DDBJ databases">
        <title>Trade-off between light-utilization and light-protection in marine flavobacteria.</title>
        <authorList>
            <person name="Kumagai Y."/>
            <person name="Yoshizawa S."/>
            <person name="Kogure K."/>
            <person name="Iwasaki W."/>
        </authorList>
    </citation>
    <scope>NUCLEOTIDE SEQUENCE [LARGE SCALE GENOMIC DNA]</scope>
    <source>
        <strain evidence="3 4">KCTC 23670</strain>
    </source>
</reference>